<evidence type="ECO:0000256" key="1">
    <source>
        <dbReference type="ARBA" id="ARBA00004196"/>
    </source>
</evidence>
<dbReference type="InterPro" id="IPR042229">
    <property type="entry name" value="Listeria/Bacterioides_rpt_sf"/>
</dbReference>
<organism evidence="3 4">
    <name type="scientific">Bifidobacterium goeldii</name>
    <dbReference type="NCBI Taxonomy" id="2306975"/>
    <lineage>
        <taxon>Bacteria</taxon>
        <taxon>Bacillati</taxon>
        <taxon>Actinomycetota</taxon>
        <taxon>Actinomycetes</taxon>
        <taxon>Bifidobacteriales</taxon>
        <taxon>Bifidobacteriaceae</taxon>
        <taxon>Bifidobacterium</taxon>
    </lineage>
</organism>
<dbReference type="Pfam" id="PF09479">
    <property type="entry name" value="Flg_new"/>
    <property type="match status" value="1"/>
</dbReference>
<dbReference type="AlphaFoldDB" id="A0A430FBQ6"/>
<proteinExistence type="predicted"/>
<comment type="caution">
    <text evidence="3">The sequence shown here is derived from an EMBL/GenBank/DDBJ whole genome shotgun (WGS) entry which is preliminary data.</text>
</comment>
<evidence type="ECO:0000313" key="4">
    <source>
        <dbReference type="Proteomes" id="UP000287533"/>
    </source>
</evidence>
<dbReference type="Gene3D" id="2.60.40.4270">
    <property type="entry name" value="Listeria-Bacteroides repeat domain"/>
    <property type="match status" value="1"/>
</dbReference>
<dbReference type="EMBL" id="QXGL01000022">
    <property type="protein sequence ID" value="RSX50273.1"/>
    <property type="molecule type" value="Genomic_DNA"/>
</dbReference>
<sequence length="549" mass="58918">SLKERFLKMTGNTKVWRAPLAGLASLAMIATMGVAAGTAAAATPSELTLNAGSYGKFADDKTSITLKDSNASTEQFENLYSTVPSSTRQFTGWYTTPDGTAGEAVNPDAKDLAGKTLYAHYTTNGKVTFNALGNDSKLTVNFRTVGESGDVITVPLASGDKLASWEVPYQTDTVNEDKLYQWYNDAQGGDLATPAGATAGAQYWLFASNAKPVVVSYDTTNATGDDFASELKSYRVDRSDDLTKPAGYKYSDGTIADWQVVYGDGSKAGQPVTLSDYNKDGAPSDVTKVTVKAVSGTNSAVKVEFNNYAQSGAPKFLFIVSGTSVNDNKRFTAPSDTNDYTFDGFFADSKHEDAANLNAKLRRDVQYYGKWTAKASSVKLTFDPNYDGSAAPTEVKATTDTKYGDVSAPKADARKGYQFQGWNTQADGQGKYLVTKAQYENASAADKADMLNPEAKVSGDQNFYAIYLTDEQVAANEYTKTASKVEVKGFAGATKDDTRFTDASFAEYKKVVEGLKTSKLPPSTTADQKYTAEAQETLAAAQKKLVQKA</sequence>
<keyword evidence="2" id="KW-0732">Signal</keyword>
<dbReference type="InterPro" id="IPR013378">
    <property type="entry name" value="InlB-like_B-rpt"/>
</dbReference>
<reference evidence="3 4" key="1">
    <citation type="submission" date="2018-09" db="EMBL/GenBank/DDBJ databases">
        <title>Characterization of the phylogenetic diversity of five novel species belonging to the genus Bifidobacterium.</title>
        <authorList>
            <person name="Lugli G.A."/>
            <person name="Duranti S."/>
            <person name="Milani C."/>
        </authorList>
    </citation>
    <scope>NUCLEOTIDE SEQUENCE [LARGE SCALE GENOMIC DNA]</scope>
    <source>
        <strain evidence="3 4">2034B</strain>
    </source>
</reference>
<gene>
    <name evidence="3" type="ORF">D2E25_2049</name>
</gene>
<feature type="non-terminal residue" evidence="3">
    <location>
        <position position="549"/>
    </location>
</feature>
<name>A0A430FBQ6_9BIFI</name>
<keyword evidence="4" id="KW-1185">Reference proteome</keyword>
<protein>
    <recommendedName>
        <fullName evidence="5">Repeat protein</fullName>
    </recommendedName>
</protein>
<evidence type="ECO:0000313" key="3">
    <source>
        <dbReference type="EMBL" id="RSX50273.1"/>
    </source>
</evidence>
<dbReference type="Proteomes" id="UP000287533">
    <property type="component" value="Unassembled WGS sequence"/>
</dbReference>
<evidence type="ECO:0000256" key="2">
    <source>
        <dbReference type="SAM" id="SignalP"/>
    </source>
</evidence>
<accession>A0A430FBQ6</accession>
<feature type="chain" id="PRO_5038576541" description="Repeat protein" evidence="2">
    <location>
        <begin position="36"/>
        <end position="549"/>
    </location>
</feature>
<dbReference type="GO" id="GO:0030313">
    <property type="term" value="C:cell envelope"/>
    <property type="evidence" value="ECO:0007669"/>
    <property type="project" value="UniProtKB-SubCell"/>
</dbReference>
<feature type="non-terminal residue" evidence="3">
    <location>
        <position position="1"/>
    </location>
</feature>
<comment type="subcellular location">
    <subcellularLocation>
        <location evidence="1">Cell envelope</location>
    </subcellularLocation>
</comment>
<evidence type="ECO:0008006" key="5">
    <source>
        <dbReference type="Google" id="ProtNLM"/>
    </source>
</evidence>
<feature type="signal peptide" evidence="2">
    <location>
        <begin position="1"/>
        <end position="35"/>
    </location>
</feature>